<dbReference type="OrthoDB" id="9762778at2"/>
<dbReference type="GO" id="GO:0005886">
    <property type="term" value="C:plasma membrane"/>
    <property type="evidence" value="ECO:0007669"/>
    <property type="project" value="UniProtKB-SubCell"/>
</dbReference>
<dbReference type="GO" id="GO:0005524">
    <property type="term" value="F:ATP binding"/>
    <property type="evidence" value="ECO:0007669"/>
    <property type="project" value="UniProtKB-KW"/>
</dbReference>
<feature type="transmembrane region" description="Helical" evidence="10">
    <location>
        <begin position="20"/>
        <end position="41"/>
    </location>
</feature>
<dbReference type="AlphaFoldDB" id="A0A5P6VMC7"/>
<feature type="transmembrane region" description="Helical" evidence="10">
    <location>
        <begin position="164"/>
        <end position="183"/>
    </location>
</feature>
<evidence type="ECO:0000256" key="4">
    <source>
        <dbReference type="ARBA" id="ARBA00022692"/>
    </source>
</evidence>
<dbReference type="InterPro" id="IPR003439">
    <property type="entry name" value="ABC_transporter-like_ATP-bd"/>
</dbReference>
<evidence type="ECO:0000313" key="14">
    <source>
        <dbReference type="Proteomes" id="UP000327030"/>
    </source>
</evidence>
<reference evidence="14" key="1">
    <citation type="submission" date="2019-08" db="EMBL/GenBank/DDBJ databases">
        <title>Complete Genome Sequence of the Polysaccharide-Degrading Rumen Bacterium Pseudobutyrivibrio xylanivorans MA3014.</title>
        <authorList>
            <person name="Palevich N."/>
            <person name="Maclean P.H."/>
            <person name="Kelly W.J."/>
            <person name="Leahy S.C."/>
            <person name="Rakonjac J."/>
            <person name="Attwood G.T."/>
        </authorList>
    </citation>
    <scope>NUCLEOTIDE SEQUENCE [LARGE SCALE GENOMIC DNA]</scope>
    <source>
        <strain evidence="14">MA3014</strain>
    </source>
</reference>
<evidence type="ECO:0000259" key="12">
    <source>
        <dbReference type="PROSITE" id="PS50929"/>
    </source>
</evidence>
<feature type="domain" description="ABC transporter" evidence="11">
    <location>
        <begin position="340"/>
        <end position="552"/>
    </location>
</feature>
<feature type="transmembrane region" description="Helical" evidence="10">
    <location>
        <begin position="284"/>
        <end position="306"/>
    </location>
</feature>
<dbReference type="SUPFAM" id="SSF90123">
    <property type="entry name" value="ABC transporter transmembrane region"/>
    <property type="match status" value="1"/>
</dbReference>
<keyword evidence="6" id="KW-0645">Protease</keyword>
<evidence type="ECO:0000256" key="1">
    <source>
        <dbReference type="ARBA" id="ARBA00004651"/>
    </source>
</evidence>
<keyword evidence="4 10" id="KW-0812">Transmembrane</keyword>
<keyword evidence="5" id="KW-0547">Nucleotide-binding</keyword>
<dbReference type="PANTHER" id="PTHR24221">
    <property type="entry name" value="ATP-BINDING CASSETTE SUB-FAMILY B"/>
    <property type="match status" value="1"/>
</dbReference>
<dbReference type="PROSITE" id="PS50893">
    <property type="entry name" value="ABC_TRANSPORTER_2"/>
    <property type="match status" value="1"/>
</dbReference>
<keyword evidence="3" id="KW-1003">Cell membrane</keyword>
<dbReference type="InterPro" id="IPR036640">
    <property type="entry name" value="ABC1_TM_sf"/>
</dbReference>
<dbReference type="PROSITE" id="PS50929">
    <property type="entry name" value="ABC_TM1F"/>
    <property type="match status" value="1"/>
</dbReference>
<sequence length="552" mass="60345">MKKQNKALILLRMLKLVKPLSGFMILAVVLGTLGFLTAEFIPILGGEAILIGLGIQTKLSWNMLVWLLLSFAILRAIFRFTEQRTNHYIAFTLLAIIRDKVFKALRRLCPAKLEGRDKGDLISLITSDVELLEVFYAHTISPICIAIVSETIMCLFIGSFHPLLGIAALIAFTLVGVILPMIISKRSGTTGDELRAQSGELSAHMLESIRGIDDMLQYSFGEKRLKEISDKTRALSERQGVLSKLTGTNMAIANMLILISDIAMLLVCAWLYQAGQIGFDGFLIPMIALMSSFGPVTALAALGTTLQSTVASGARVLAIIDEEPETEDITGKASVDFDGAEVKNVSFAYAGENVLNNISLQVPKGRIVGIVGKSGCGKSTLLKLFMRFWNACNGEISVSGRNVSEINTADLRDMESYMTQETELFKDTISNNIRIGKLDATDEEVVQACKKASIHDFIMTLPKGYETEVGELGSTLSGGERQRIGLARAFLHNAPFMLLDEPTSNLDSLNEAVILKSLKEEGREKTVLLVSHRESTMRIAEKTLAMEGGRIS</sequence>
<evidence type="ECO:0000256" key="7">
    <source>
        <dbReference type="ARBA" id="ARBA00022840"/>
    </source>
</evidence>
<evidence type="ECO:0000256" key="10">
    <source>
        <dbReference type="SAM" id="Phobius"/>
    </source>
</evidence>
<dbReference type="SMART" id="SM00382">
    <property type="entry name" value="AAA"/>
    <property type="match status" value="1"/>
</dbReference>
<feature type="domain" description="ABC transmembrane type-1" evidence="12">
    <location>
        <begin position="25"/>
        <end position="308"/>
    </location>
</feature>
<dbReference type="EMBL" id="CP043028">
    <property type="protein sequence ID" value="QFJ53570.1"/>
    <property type="molecule type" value="Genomic_DNA"/>
</dbReference>
<keyword evidence="7 13" id="KW-0067">ATP-binding</keyword>
<evidence type="ECO:0000256" key="5">
    <source>
        <dbReference type="ARBA" id="ARBA00022741"/>
    </source>
</evidence>
<dbReference type="InterPro" id="IPR011527">
    <property type="entry name" value="ABC1_TM_dom"/>
</dbReference>
<dbReference type="SUPFAM" id="SSF52540">
    <property type="entry name" value="P-loop containing nucleoside triphosphate hydrolases"/>
    <property type="match status" value="1"/>
</dbReference>
<keyword evidence="6" id="KW-0378">Hydrolase</keyword>
<evidence type="ECO:0000256" key="8">
    <source>
        <dbReference type="ARBA" id="ARBA00022989"/>
    </source>
</evidence>
<dbReference type="Pfam" id="PF00005">
    <property type="entry name" value="ABC_tran"/>
    <property type="match status" value="1"/>
</dbReference>
<dbReference type="InterPro" id="IPR003593">
    <property type="entry name" value="AAA+_ATPase"/>
</dbReference>
<keyword evidence="6" id="KW-0788">Thiol protease</keyword>
<evidence type="ECO:0000256" key="6">
    <source>
        <dbReference type="ARBA" id="ARBA00022807"/>
    </source>
</evidence>
<dbReference type="Proteomes" id="UP000327030">
    <property type="component" value="Chromosome 1"/>
</dbReference>
<evidence type="ECO:0000256" key="2">
    <source>
        <dbReference type="ARBA" id="ARBA00022448"/>
    </source>
</evidence>
<dbReference type="Gene3D" id="1.20.1560.10">
    <property type="entry name" value="ABC transporter type 1, transmembrane domain"/>
    <property type="match status" value="1"/>
</dbReference>
<gene>
    <name evidence="13" type="ORF">FXF36_01155</name>
</gene>
<keyword evidence="8 10" id="KW-1133">Transmembrane helix</keyword>
<keyword evidence="2" id="KW-0813">Transport</keyword>
<evidence type="ECO:0000259" key="11">
    <source>
        <dbReference type="PROSITE" id="PS50893"/>
    </source>
</evidence>
<dbReference type="InterPro" id="IPR039421">
    <property type="entry name" value="Type_1_exporter"/>
</dbReference>
<comment type="subcellular location">
    <subcellularLocation>
        <location evidence="1">Cell membrane</location>
        <topology evidence="1">Multi-pass membrane protein</topology>
    </subcellularLocation>
</comment>
<organism evidence="13 14">
    <name type="scientific">Pseudobutyrivibrio xylanivorans</name>
    <dbReference type="NCBI Taxonomy" id="185007"/>
    <lineage>
        <taxon>Bacteria</taxon>
        <taxon>Bacillati</taxon>
        <taxon>Bacillota</taxon>
        <taxon>Clostridia</taxon>
        <taxon>Lachnospirales</taxon>
        <taxon>Lachnospiraceae</taxon>
        <taxon>Pseudobutyrivibrio</taxon>
    </lineage>
</organism>
<dbReference type="KEGG" id="pxv:FXF36_01155"/>
<feature type="transmembrane region" description="Helical" evidence="10">
    <location>
        <begin position="251"/>
        <end position="272"/>
    </location>
</feature>
<dbReference type="GO" id="GO:0034040">
    <property type="term" value="F:ATPase-coupled lipid transmembrane transporter activity"/>
    <property type="evidence" value="ECO:0007669"/>
    <property type="project" value="TreeGrafter"/>
</dbReference>
<dbReference type="Pfam" id="PF00664">
    <property type="entry name" value="ABC_membrane"/>
    <property type="match status" value="1"/>
</dbReference>
<keyword evidence="9 10" id="KW-0472">Membrane</keyword>
<dbReference type="PROSITE" id="PS00211">
    <property type="entry name" value="ABC_TRANSPORTER_1"/>
    <property type="match status" value="1"/>
</dbReference>
<feature type="transmembrane region" description="Helical" evidence="10">
    <location>
        <begin position="61"/>
        <end position="78"/>
    </location>
</feature>
<accession>A0A5P6VMC7</accession>
<dbReference type="Gene3D" id="3.40.50.300">
    <property type="entry name" value="P-loop containing nucleotide triphosphate hydrolases"/>
    <property type="match status" value="1"/>
</dbReference>
<dbReference type="PANTHER" id="PTHR24221:SF653">
    <property type="entry name" value="TRANSPORT ATP-BINDING PROTEIN CYDC"/>
    <property type="match status" value="1"/>
</dbReference>
<dbReference type="GO" id="GO:0016887">
    <property type="term" value="F:ATP hydrolysis activity"/>
    <property type="evidence" value="ECO:0007669"/>
    <property type="project" value="InterPro"/>
</dbReference>
<dbReference type="GO" id="GO:0140359">
    <property type="term" value="F:ABC-type transporter activity"/>
    <property type="evidence" value="ECO:0007669"/>
    <property type="project" value="InterPro"/>
</dbReference>
<dbReference type="InterPro" id="IPR027417">
    <property type="entry name" value="P-loop_NTPase"/>
</dbReference>
<dbReference type="FunFam" id="3.40.50.300:FF:000299">
    <property type="entry name" value="ABC transporter ATP-binding protein/permease"/>
    <property type="match status" value="1"/>
</dbReference>
<dbReference type="RefSeq" id="WP_151622074.1">
    <property type="nucleotide sequence ID" value="NZ_CP043028.1"/>
</dbReference>
<evidence type="ECO:0000256" key="9">
    <source>
        <dbReference type="ARBA" id="ARBA00023136"/>
    </source>
</evidence>
<evidence type="ECO:0000313" key="13">
    <source>
        <dbReference type="EMBL" id="QFJ53570.1"/>
    </source>
</evidence>
<name>A0A5P6VMC7_PSEXY</name>
<proteinExistence type="predicted"/>
<evidence type="ECO:0000256" key="3">
    <source>
        <dbReference type="ARBA" id="ARBA00022475"/>
    </source>
</evidence>
<dbReference type="InterPro" id="IPR017871">
    <property type="entry name" value="ABC_transporter-like_CS"/>
</dbReference>
<dbReference type="GO" id="GO:0008234">
    <property type="term" value="F:cysteine-type peptidase activity"/>
    <property type="evidence" value="ECO:0007669"/>
    <property type="project" value="UniProtKB-KW"/>
</dbReference>
<protein>
    <submittedName>
        <fullName evidence="13">ABC transporter ATP-binding protein</fullName>
    </submittedName>
</protein>